<evidence type="ECO:0000256" key="3">
    <source>
        <dbReference type="ARBA" id="ARBA00017980"/>
    </source>
</evidence>
<dbReference type="InterPro" id="IPR001507">
    <property type="entry name" value="ZP_dom"/>
</dbReference>
<comment type="similarity">
    <text evidence="2 14">Belongs to the ZP domain family. ZPC subfamily.</text>
</comment>
<keyword evidence="12 14" id="KW-1015">Disulfide bond</keyword>
<keyword evidence="16" id="KW-0261">Viral envelope protein</keyword>
<dbReference type="GO" id="GO:0032190">
    <property type="term" value="F:acrosin binding"/>
    <property type="evidence" value="ECO:0007669"/>
    <property type="project" value="TreeGrafter"/>
</dbReference>
<dbReference type="GO" id="GO:2000344">
    <property type="term" value="P:positive regulation of acrosome reaction"/>
    <property type="evidence" value="ECO:0007669"/>
    <property type="project" value="UniProtKB-UniRule"/>
</dbReference>
<gene>
    <name evidence="16" type="primary">HgZPCa</name>
</gene>
<feature type="domain" description="ZP" evidence="15">
    <location>
        <begin position="86"/>
        <end position="344"/>
    </location>
</feature>
<dbReference type="PRINTS" id="PR00023">
    <property type="entry name" value="ZPELLUCIDA"/>
</dbReference>
<evidence type="ECO:0000256" key="12">
    <source>
        <dbReference type="ARBA" id="ARBA00023157"/>
    </source>
</evidence>
<evidence type="ECO:0000256" key="8">
    <source>
        <dbReference type="ARBA" id="ARBA00022692"/>
    </source>
</evidence>
<keyword evidence="13" id="KW-0325">Glycoprotein</keyword>
<dbReference type="GO" id="GO:0007339">
    <property type="term" value="P:binding of sperm to zona pellucida"/>
    <property type="evidence" value="ECO:0007669"/>
    <property type="project" value="UniProtKB-UniRule"/>
</dbReference>
<comment type="domain">
    <text evidence="14">The ZP domain is involved in the polymerization of the ZP proteins to form the zona pellucida.</text>
</comment>
<dbReference type="Gene3D" id="2.60.40.4100">
    <property type="entry name" value="Zona pellucida, ZP-C domain"/>
    <property type="match status" value="1"/>
</dbReference>
<evidence type="ECO:0000259" key="15">
    <source>
        <dbReference type="PROSITE" id="PS51034"/>
    </source>
</evidence>
<dbReference type="EMBL" id="AB759548">
    <property type="protein sequence ID" value="BAM65015.1"/>
    <property type="molecule type" value="mRNA"/>
</dbReference>
<evidence type="ECO:0000256" key="1">
    <source>
        <dbReference type="ARBA" id="ARBA00004498"/>
    </source>
</evidence>
<comment type="PTM">
    <text evidence="14">Proteolytically cleaved before the transmembrane segment to yield the secreted ectodomain incorporated in the zona pellucida.</text>
</comment>
<organism evidence="16">
    <name type="scientific">Clupea pallasii</name>
    <name type="common">Pacific herring</name>
    <dbReference type="NCBI Taxonomy" id="30724"/>
    <lineage>
        <taxon>Eukaryota</taxon>
        <taxon>Metazoa</taxon>
        <taxon>Chordata</taxon>
        <taxon>Craniata</taxon>
        <taxon>Vertebrata</taxon>
        <taxon>Euteleostomi</taxon>
        <taxon>Actinopterygii</taxon>
        <taxon>Neopterygii</taxon>
        <taxon>Teleostei</taxon>
        <taxon>Clupei</taxon>
        <taxon>Clupeiformes</taxon>
        <taxon>Clupeoidei</taxon>
        <taxon>Clupeidae</taxon>
        <taxon>Clupea</taxon>
    </lineage>
</organism>
<dbReference type="FunFam" id="2.60.40.4100:FF:000002">
    <property type="entry name" value="Zona pellucida sperm-binding protein 3"/>
    <property type="match status" value="1"/>
</dbReference>
<dbReference type="GO" id="GO:0035804">
    <property type="term" value="F:structural constituent of egg coat"/>
    <property type="evidence" value="ECO:0007669"/>
    <property type="project" value="UniProtKB-UniRule"/>
</dbReference>
<protein>
    <recommendedName>
        <fullName evidence="3 14">Zona pellucida sperm-binding protein 3</fullName>
    </recommendedName>
</protein>
<evidence type="ECO:0000256" key="7">
    <source>
        <dbReference type="ARBA" id="ARBA00022685"/>
    </source>
</evidence>
<evidence type="ECO:0000256" key="2">
    <source>
        <dbReference type="ARBA" id="ARBA00006735"/>
    </source>
</evidence>
<comment type="function">
    <text evidence="14">Component of the zona pellucida, an extracellular matrix surrounding oocytes which mediates sperm binding, induction of the acrosome reaction and prevents post-fertilization polyspermy. The zona pellucida is composed of 3 to 4 glycoproteins, ZP1, ZP2, ZP3, and ZP4. ZP3 is essential for sperm binding and zona matrix formation.</text>
</comment>
<name>K4Q253_CLUPA</name>
<evidence type="ECO:0000256" key="6">
    <source>
        <dbReference type="ARBA" id="ARBA00022530"/>
    </source>
</evidence>
<keyword evidence="10" id="KW-1133">Transmembrane helix</keyword>
<sequence>MGLKLVPIGLLVLIALASQVNSQSWYSQNQNPSYDKPVQDDFNLQSKQLFTGKKLSWRYPDISIDEPAGVEVVLVVLLPADSIQIQVEEQQVQVAVNMDFFNTGQLINPADMSLGGCAAIGVDPDTNRLLFQSELQACGSVLTTTSEELIYTFTLIYIPTPFPGTSIVRTTGAMVGIEAHYQRYHNVSSGALFPNWIPYSATKQGEELLIFSLRLMMENWETYRDTTQFNLGDMIYIEAFVYQFYHVPLRVFVDNCVATTTSDANSSPNYAFIDNHGCFTDAKLTGSNSRFVRRSQDDKLKFMLEAFRFVESGTIYITCRLKATASINPRDSKHKACSYTNGGWFAAGGPNDLCSCCESGCAGGGVGDDDVGGWPVSRKINKGELLG</sequence>
<dbReference type="FunFam" id="2.60.40.3210:FF:000001">
    <property type="entry name" value="Zona pellucida sperm-binding protein 3"/>
    <property type="match status" value="1"/>
</dbReference>
<dbReference type="PROSITE" id="PS51034">
    <property type="entry name" value="ZP_2"/>
    <property type="match status" value="1"/>
</dbReference>
<proteinExistence type="evidence at transcript level"/>
<keyword evidence="11" id="KW-0472">Membrane</keyword>
<feature type="signal peptide" evidence="14">
    <location>
        <begin position="1"/>
        <end position="22"/>
    </location>
</feature>
<evidence type="ECO:0000313" key="16">
    <source>
        <dbReference type="EMBL" id="BAM65015.1"/>
    </source>
</evidence>
<evidence type="ECO:0000256" key="10">
    <source>
        <dbReference type="ARBA" id="ARBA00022989"/>
    </source>
</evidence>
<keyword evidence="4 14" id="KW-1003">Cell membrane</keyword>
<dbReference type="GO" id="GO:0035803">
    <property type="term" value="P:egg coat formation"/>
    <property type="evidence" value="ECO:0007669"/>
    <property type="project" value="UniProtKB-UniRule"/>
</dbReference>
<evidence type="ECO:0000256" key="13">
    <source>
        <dbReference type="ARBA" id="ARBA00023180"/>
    </source>
</evidence>
<evidence type="ECO:0000256" key="9">
    <source>
        <dbReference type="ARBA" id="ARBA00022729"/>
    </source>
</evidence>
<dbReference type="AlphaFoldDB" id="K4Q253"/>
<dbReference type="InterPro" id="IPR055355">
    <property type="entry name" value="ZP-C"/>
</dbReference>
<dbReference type="GO" id="GO:0035805">
    <property type="term" value="C:egg coat"/>
    <property type="evidence" value="ECO:0007669"/>
    <property type="project" value="UniProtKB-SubCell"/>
</dbReference>
<keyword evidence="16" id="KW-0946">Virion</keyword>
<keyword evidence="9 14" id="KW-0732">Signal</keyword>
<feature type="chain" id="PRO_5025714185" description="Zona pellucida sperm-binding protein 3" evidence="14">
    <location>
        <begin position="23"/>
        <end position="387"/>
    </location>
</feature>
<evidence type="ECO:0000256" key="14">
    <source>
        <dbReference type="RuleBase" id="RU367066"/>
    </source>
</evidence>
<keyword evidence="8" id="KW-0812">Transmembrane</keyword>
<dbReference type="InterPro" id="IPR048290">
    <property type="entry name" value="ZP_chr"/>
</dbReference>
<keyword evidence="7 14" id="KW-0165">Cleavage on pair of basic residues</keyword>
<dbReference type="PANTHER" id="PTHR11576">
    <property type="entry name" value="ZONA PELLUCIDA SPERM-BINDING PROTEIN 3"/>
    <property type="match status" value="1"/>
</dbReference>
<evidence type="ECO:0000256" key="5">
    <source>
        <dbReference type="ARBA" id="ARBA00022525"/>
    </source>
</evidence>
<evidence type="ECO:0000256" key="4">
    <source>
        <dbReference type="ARBA" id="ARBA00022475"/>
    </source>
</evidence>
<dbReference type="PANTHER" id="PTHR11576:SF2">
    <property type="entry name" value="ZONA PELLUCIDA SPERM-BINDING PROTEIN 3"/>
    <property type="match status" value="1"/>
</dbReference>
<keyword evidence="5 14" id="KW-0964">Secreted</keyword>
<keyword evidence="6 14" id="KW-0272">Extracellular matrix</keyword>
<dbReference type="InterPro" id="IPR055356">
    <property type="entry name" value="ZP-N"/>
</dbReference>
<reference evidence="16" key="1">
    <citation type="submission" date="2012-10" db="EMBL/GenBank/DDBJ databases">
        <title>Inferring the evolution of teleostean zp genes based on their sites of expression.</title>
        <authorList>
            <person name="Sano K."/>
            <person name="Kawaguchi M."/>
            <person name="Watanabe S."/>
            <person name="Nagakura Y."/>
            <person name="Hiraki T."/>
            <person name="Yasumasu S."/>
        </authorList>
    </citation>
    <scope>NUCLEOTIDE SEQUENCE</scope>
</reference>
<dbReference type="SMART" id="SM00241">
    <property type="entry name" value="ZP"/>
    <property type="match status" value="1"/>
</dbReference>
<evidence type="ECO:0000256" key="11">
    <source>
        <dbReference type="ARBA" id="ARBA00023136"/>
    </source>
</evidence>
<dbReference type="InterPro" id="IPR042235">
    <property type="entry name" value="ZP-C_dom"/>
</dbReference>
<dbReference type="Gene3D" id="2.60.40.3210">
    <property type="entry name" value="Zona pellucida, ZP-N domain"/>
    <property type="match status" value="1"/>
</dbReference>
<dbReference type="Pfam" id="PF00100">
    <property type="entry name" value="Zona_pellucida"/>
    <property type="match status" value="1"/>
</dbReference>
<dbReference type="Pfam" id="PF23344">
    <property type="entry name" value="ZP-N"/>
    <property type="match status" value="1"/>
</dbReference>
<accession>K4Q253</accession>
<dbReference type="GO" id="GO:0005886">
    <property type="term" value="C:plasma membrane"/>
    <property type="evidence" value="ECO:0007669"/>
    <property type="project" value="UniProtKB-SubCell"/>
</dbReference>
<comment type="subcellular location">
    <subcellularLocation>
        <location evidence="1">Secreted</location>
        <location evidence="1">Extracellular space</location>
        <location evidence="1">Extracellular matrix</location>
    </subcellularLocation>
    <subcellularLocation>
        <location evidence="14">Zona pellucida</location>
    </subcellularLocation>
    <subcellularLocation>
        <location evidence="14">Cell membrane</location>
        <topology evidence="14">Single-pass type I membrane protein</topology>
    </subcellularLocation>
</comment>